<keyword evidence="5" id="KW-1133">Transmembrane helix</keyword>
<dbReference type="InterPro" id="IPR005565">
    <property type="entry name" value="Hemolysn_activator_HlyB_C"/>
</dbReference>
<keyword evidence="5" id="KW-0472">Membrane</keyword>
<dbReference type="Pfam" id="PF08479">
    <property type="entry name" value="POTRA_2"/>
    <property type="match status" value="1"/>
</dbReference>
<evidence type="ECO:0000313" key="10">
    <source>
        <dbReference type="Proteomes" id="UP000008392"/>
    </source>
</evidence>
<gene>
    <name evidence="9" type="ordered locus">CFU_2248</name>
</gene>
<feature type="domain" description="Haemolysin activator HlyB C-terminal" evidence="6">
    <location>
        <begin position="237"/>
        <end position="558"/>
    </location>
</feature>
<dbReference type="GO" id="GO:0008320">
    <property type="term" value="F:protein transmembrane transporter activity"/>
    <property type="evidence" value="ECO:0007669"/>
    <property type="project" value="TreeGrafter"/>
</dbReference>
<keyword evidence="2 5" id="KW-0812">Transmembrane</keyword>
<keyword evidence="3" id="KW-0998">Cell outer membrane</keyword>
<feature type="transmembrane region" description="Helical" evidence="5">
    <location>
        <begin position="12"/>
        <end position="31"/>
    </location>
</feature>
<evidence type="ECO:0000256" key="2">
    <source>
        <dbReference type="ARBA" id="ARBA00022692"/>
    </source>
</evidence>
<feature type="domain" description="Polypeptide-transport-associated ShlB-type" evidence="7">
    <location>
        <begin position="90"/>
        <end position="163"/>
    </location>
</feature>
<evidence type="ECO:0000256" key="5">
    <source>
        <dbReference type="SAM" id="Phobius"/>
    </source>
</evidence>
<reference evidence="9 10" key="3">
    <citation type="journal article" date="2008" name="FEMS Microbiol. Ecol.">
        <title>Identification and characterization of genes underlying chitinolysis in Collimonas fungivorans Ter331.</title>
        <authorList>
            <person name="Fritsche K."/>
            <person name="de Boer W."/>
            <person name="Gerards S."/>
            <person name="van den Berg M."/>
            <person name="van Veen J.A."/>
            <person name="Leveau J.H."/>
        </authorList>
    </citation>
    <scope>NUCLEOTIDE SEQUENCE [LARGE SCALE GENOMIC DNA]</scope>
    <source>
        <strain evidence="9 10">Ter331</strain>
    </source>
</reference>
<feature type="compositionally biased region" description="Basic and acidic residues" evidence="4">
    <location>
        <begin position="46"/>
        <end position="59"/>
    </location>
</feature>
<dbReference type="Proteomes" id="UP000008392">
    <property type="component" value="Chromosome"/>
</dbReference>
<evidence type="ECO:0000313" key="9">
    <source>
        <dbReference type="EMBL" id="AEK62075.1"/>
    </source>
</evidence>
<dbReference type="InterPro" id="IPR051544">
    <property type="entry name" value="TPS_OM_transporter"/>
</dbReference>
<accession>G0AKE8</accession>
<reference evidence="9 10" key="1">
    <citation type="journal article" date="2004" name="Environ. Microbiol.">
        <title>Phylogeny-function analysis of (meta)genomic libraries: screening for expression of ribosomal RNA genes by large-insert library fluorescent in situ hybridization (LIL-FISH).</title>
        <authorList>
            <person name="Leveau J.H."/>
            <person name="Gerards S."/>
            <person name="de Boer W."/>
            <person name="van Veen J.A."/>
        </authorList>
    </citation>
    <scope>NUCLEOTIDE SEQUENCE [LARGE SCALE GENOMIC DNA]</scope>
    <source>
        <strain evidence="9 10">Ter331</strain>
    </source>
</reference>
<evidence type="ECO:0000259" key="7">
    <source>
        <dbReference type="Pfam" id="PF08479"/>
    </source>
</evidence>
<dbReference type="Gene3D" id="3.10.20.310">
    <property type="entry name" value="membrane protein fhac"/>
    <property type="match status" value="1"/>
</dbReference>
<dbReference type="Gene3D" id="2.40.160.50">
    <property type="entry name" value="membrane protein fhac: a member of the omp85/tpsb transporter family"/>
    <property type="match status" value="1"/>
</dbReference>
<dbReference type="PIRSF" id="PIRSF029745">
    <property type="entry name" value="FhaC"/>
    <property type="match status" value="1"/>
</dbReference>
<dbReference type="EMBL" id="CP002745">
    <property type="protein sequence ID" value="AEK62075.1"/>
    <property type="molecule type" value="Genomic_DNA"/>
</dbReference>
<organism evidence="9 10">
    <name type="scientific">Collimonas fungivorans (strain Ter331)</name>
    <dbReference type="NCBI Taxonomy" id="1005048"/>
    <lineage>
        <taxon>Bacteria</taxon>
        <taxon>Pseudomonadati</taxon>
        <taxon>Pseudomonadota</taxon>
        <taxon>Betaproteobacteria</taxon>
        <taxon>Burkholderiales</taxon>
        <taxon>Oxalobacteraceae</taxon>
        <taxon>Collimonas</taxon>
    </lineage>
</organism>
<name>G0AKE8_COLFT</name>
<evidence type="ECO:0000256" key="3">
    <source>
        <dbReference type="ARBA" id="ARBA00023237"/>
    </source>
</evidence>
<dbReference type="GO" id="GO:0098046">
    <property type="term" value="C:type V protein secretion system complex"/>
    <property type="evidence" value="ECO:0007669"/>
    <property type="project" value="TreeGrafter"/>
</dbReference>
<dbReference type="HOGENOM" id="CLU_020581_2_0_4"/>
<protein>
    <submittedName>
        <fullName evidence="9">Outer membrane hemolysin activator protein</fullName>
    </submittedName>
</protein>
<evidence type="ECO:0000259" key="8">
    <source>
        <dbReference type="Pfam" id="PF17287"/>
    </source>
</evidence>
<reference evidence="9 10" key="4">
    <citation type="journal article" date="2010" name="Environ. Microbiol.">
        <title>The bacterial genus Collimonas: mycophagy, weathering and other adaptive solutions to life in oligotrophic soil environments.</title>
        <authorList>
            <person name="Leveau J.H."/>
            <person name="Uroz S."/>
            <person name="de Boer W."/>
        </authorList>
    </citation>
    <scope>NUCLEOTIDE SEQUENCE [LARGE SCALE GENOMIC DNA]</scope>
    <source>
        <strain evidence="9 10">Ter331</strain>
    </source>
</reference>
<feature type="domain" description="ShlB POTRA" evidence="8">
    <location>
        <begin position="180"/>
        <end position="231"/>
    </location>
</feature>
<dbReference type="InterPro" id="IPR027282">
    <property type="entry name" value="TPS"/>
</dbReference>
<reference evidence="10" key="6">
    <citation type="submission" date="2011-05" db="EMBL/GenBank/DDBJ databases">
        <title>Complete sequence of Collimonas fungivorans Ter331.</title>
        <authorList>
            <person name="Leveau J.H."/>
        </authorList>
    </citation>
    <scope>NUCLEOTIDE SEQUENCE [LARGE SCALE GENOMIC DNA]</scope>
    <source>
        <strain evidence="10">Ter331</strain>
    </source>
</reference>
<reference evidence="9 10" key="2">
    <citation type="journal article" date="2006" name="J. Microbiol. Methods">
        <title>Genomic flank-sequencing of plasposon insertion sites for rapid identification of functional genes.</title>
        <authorList>
            <person name="Leveau J.H."/>
            <person name="Gerards S."/>
            <person name="Fritsche K."/>
            <person name="Zondag G."/>
            <person name="van Veen J.A."/>
        </authorList>
    </citation>
    <scope>NUCLEOTIDE SEQUENCE [LARGE SCALE GENOMIC DNA]</scope>
    <source>
        <strain evidence="9 10">Ter331</strain>
    </source>
</reference>
<dbReference type="STRING" id="1005048.CFU_2248"/>
<keyword evidence="10" id="KW-1185">Reference proteome</keyword>
<dbReference type="AlphaFoldDB" id="G0AKE8"/>
<dbReference type="InterPro" id="IPR035251">
    <property type="entry name" value="ShlB_POTRA"/>
</dbReference>
<dbReference type="PANTHER" id="PTHR34597">
    <property type="entry name" value="SLR1661 PROTEIN"/>
    <property type="match status" value="1"/>
</dbReference>
<sequence>MGNNTLSGKGAGGLLCFAKGIGLVVLLAAAVQNGIAQTAVSTERGAAEGLRRQEERTREQQLQLQPKSDVLSPSVSTKVSTDLPVESPCFVIREIALTGKGIGRFGWLQDAALPFMNRCIGVEGLRRIASALDGKLIELGYVTTRVSLPQQNLHNGTLELALHVGRISEVRMVKAGDAKQAADDNWGTWRNAFPGIPSMGPGDILNIRDLEQGVEQMKRLPSQAVATRIEPGTEPDTSVVYIERQSGSLGDRIRGGVTVDNSGSSSLGRSQLSAYLALDNLLGLNDILNLSGNSNLDQPDPNHRSQSASFNYSIPWGYNTFTISDSHNRFAQVVQGTTVNFLSSGTSDTAEFKWHRTFIRTASAKFGLYAGVATRHADSFLDDVELVVQRRRTTRLEAGATYKKLIGQGDLDIDLGYQRGMPWFSAQDDFPQVDGLVNLTNRPQIWTLNASYNQPFALGKQSFQYTGSIHAQVTNDALLSVDQISIGNRYSVRGFDGDSVLLAESGFYFRNDLSMPANLIPGLDTQIYLGLDAGRVWGASEALLIGSKLAGAAIGMRGKWKALQMDVSLGTPLYKPEGFKTQRWGPYVSLTYAF</sequence>
<proteinExistence type="predicted"/>
<keyword evidence="1" id="KW-1134">Transmembrane beta strand</keyword>
<dbReference type="PANTHER" id="PTHR34597:SF3">
    <property type="entry name" value="OUTER MEMBRANE TRANSPORTER CDIB"/>
    <property type="match status" value="1"/>
</dbReference>
<dbReference type="Pfam" id="PF17287">
    <property type="entry name" value="POTRA_3"/>
    <property type="match status" value="1"/>
</dbReference>
<evidence type="ECO:0000256" key="1">
    <source>
        <dbReference type="ARBA" id="ARBA00022452"/>
    </source>
</evidence>
<dbReference type="Pfam" id="PF03865">
    <property type="entry name" value="ShlB"/>
    <property type="match status" value="1"/>
</dbReference>
<dbReference type="eggNOG" id="COG2831">
    <property type="taxonomic scope" value="Bacteria"/>
</dbReference>
<dbReference type="InterPro" id="IPR013686">
    <property type="entry name" value="Polypept-transport_assoc_ShlB"/>
</dbReference>
<reference evidence="9 10" key="5">
    <citation type="journal article" date="2011" name="ISME J.">
        <title>Dual transcriptional profiling of a bacterial/fungal confrontation: Collimonas fungivorans versus Aspergillus niger.</title>
        <authorList>
            <person name="Mela F."/>
            <person name="Fritsche K."/>
            <person name="de Boer W."/>
            <person name="van Veen J.A."/>
            <person name="de Graaff L.H."/>
            <person name="van den Berg M."/>
            <person name="Leveau J.H."/>
        </authorList>
    </citation>
    <scope>NUCLEOTIDE SEQUENCE [LARGE SCALE GENOMIC DNA]</scope>
    <source>
        <strain evidence="9 10">Ter331</strain>
    </source>
</reference>
<evidence type="ECO:0000259" key="6">
    <source>
        <dbReference type="Pfam" id="PF03865"/>
    </source>
</evidence>
<dbReference type="KEGG" id="cfu:CFU_2248"/>
<evidence type="ECO:0000256" key="4">
    <source>
        <dbReference type="SAM" id="MobiDB-lite"/>
    </source>
</evidence>
<dbReference type="GO" id="GO:0046819">
    <property type="term" value="P:protein secretion by the type V secretion system"/>
    <property type="evidence" value="ECO:0007669"/>
    <property type="project" value="TreeGrafter"/>
</dbReference>
<feature type="region of interest" description="Disordered" evidence="4">
    <location>
        <begin position="46"/>
        <end position="68"/>
    </location>
</feature>